<dbReference type="EMBL" id="BPWL01000009">
    <property type="protein sequence ID" value="GJJ13857.1"/>
    <property type="molecule type" value="Genomic_DNA"/>
</dbReference>
<feature type="region of interest" description="Disordered" evidence="1">
    <location>
        <begin position="96"/>
        <end position="188"/>
    </location>
</feature>
<feature type="compositionally biased region" description="Pro residues" evidence="1">
    <location>
        <begin position="164"/>
        <end position="179"/>
    </location>
</feature>
<gene>
    <name evidence="2" type="ORF">Clacol_008114</name>
</gene>
<evidence type="ECO:0008006" key="4">
    <source>
        <dbReference type="Google" id="ProtNLM"/>
    </source>
</evidence>
<dbReference type="AlphaFoldDB" id="A0AAV5AJI8"/>
<protein>
    <recommendedName>
        <fullName evidence="4">DUF4939 domain-containing protein</fullName>
    </recommendedName>
</protein>
<feature type="region of interest" description="Disordered" evidence="1">
    <location>
        <begin position="1"/>
        <end position="30"/>
    </location>
</feature>
<feature type="compositionally biased region" description="Polar residues" evidence="1">
    <location>
        <begin position="1"/>
        <end position="11"/>
    </location>
</feature>
<organism evidence="2 3">
    <name type="scientific">Clathrus columnatus</name>
    <dbReference type="NCBI Taxonomy" id="1419009"/>
    <lineage>
        <taxon>Eukaryota</taxon>
        <taxon>Fungi</taxon>
        <taxon>Dikarya</taxon>
        <taxon>Basidiomycota</taxon>
        <taxon>Agaricomycotina</taxon>
        <taxon>Agaricomycetes</taxon>
        <taxon>Phallomycetidae</taxon>
        <taxon>Phallales</taxon>
        <taxon>Clathraceae</taxon>
        <taxon>Clathrus</taxon>
    </lineage>
</organism>
<accession>A0AAV5AJI8</accession>
<dbReference type="Proteomes" id="UP001050691">
    <property type="component" value="Unassembled WGS sequence"/>
</dbReference>
<keyword evidence="3" id="KW-1185">Reference proteome</keyword>
<name>A0AAV5AJI8_9AGAM</name>
<comment type="caution">
    <text evidence="2">The sequence shown here is derived from an EMBL/GenBank/DDBJ whole genome shotgun (WGS) entry which is preliminary data.</text>
</comment>
<evidence type="ECO:0000313" key="3">
    <source>
        <dbReference type="Proteomes" id="UP001050691"/>
    </source>
</evidence>
<proteinExistence type="predicted"/>
<evidence type="ECO:0000256" key="1">
    <source>
        <dbReference type="SAM" id="MobiDB-lite"/>
    </source>
</evidence>
<feature type="compositionally biased region" description="Polar residues" evidence="1">
    <location>
        <begin position="18"/>
        <end position="30"/>
    </location>
</feature>
<sequence length="336" mass="36860">MATRTSTTNTRRVGRPPRSTTRPTVSIAQSVQQRIEEQTLARDECYNCRQENLCIMASTMAQIPDPTNLRFQTNEWPTTILADRVRRLSLGPTSAELRRSASLSTVRPTVSRCDQPELVAVASGGGGDPNDPDGDDDGNPGNNADRPDPASPCNNQPQGGGGGPPNPPGGGPDPGPPSDPDNFDDDNYVNQESDVIRIGDFREALNNIAAILESQQSIQTQQIARHIKAKEPETFDGTSFKKLANFITQCQLAFQANPNDFLEDWQQIFYAISFLHGSTLEYFQPFLEFGDEAIDEFEFFHDWGNFVQALTNAFGAIAPEDDAETALMDLTFSENG</sequence>
<reference evidence="2" key="1">
    <citation type="submission" date="2021-10" db="EMBL/GenBank/DDBJ databases">
        <title>De novo Genome Assembly of Clathrus columnatus (Basidiomycota, Fungi) Using Illumina and Nanopore Sequence Data.</title>
        <authorList>
            <person name="Ogiso-Tanaka E."/>
            <person name="Itagaki H."/>
            <person name="Hosoya T."/>
            <person name="Hosaka K."/>
        </authorList>
    </citation>
    <scope>NUCLEOTIDE SEQUENCE</scope>
    <source>
        <strain evidence="2">MO-923</strain>
    </source>
</reference>
<evidence type="ECO:0000313" key="2">
    <source>
        <dbReference type="EMBL" id="GJJ13857.1"/>
    </source>
</evidence>